<proteinExistence type="predicted"/>
<keyword evidence="1" id="KW-0804">Transcription</keyword>
<feature type="compositionally biased region" description="Polar residues" evidence="2">
    <location>
        <begin position="56"/>
        <end position="67"/>
    </location>
</feature>
<keyword evidence="1" id="KW-0805">Transcription regulation</keyword>
<reference evidence="4" key="1">
    <citation type="journal article" date="2020" name="Nat. Commun.">
        <title>Genome sequence of the cluster root forming white lupin.</title>
        <authorList>
            <person name="Hufnagel B."/>
            <person name="Marques A."/>
            <person name="Soriano A."/>
            <person name="Marques L."/>
            <person name="Divol F."/>
            <person name="Doumas P."/>
            <person name="Sallet E."/>
            <person name="Mancinotti D."/>
            <person name="Carrere S."/>
            <person name="Marande W."/>
            <person name="Arribat S."/>
            <person name="Keller J."/>
            <person name="Huneau C."/>
            <person name="Blein T."/>
            <person name="Aime D."/>
            <person name="Laguerre M."/>
            <person name="Taylor J."/>
            <person name="Schubert V."/>
            <person name="Nelson M."/>
            <person name="Geu-Flores F."/>
            <person name="Crespi M."/>
            <person name="Gallardo-Guerrero K."/>
            <person name="Delaux P.-M."/>
            <person name="Salse J."/>
            <person name="Berges H."/>
            <person name="Guyot R."/>
            <person name="Gouzy J."/>
            <person name="Peret B."/>
        </authorList>
    </citation>
    <scope>NUCLEOTIDE SEQUENCE [LARGE SCALE GENOMIC DNA]</scope>
    <source>
        <strain evidence="4">cv. Amiga</strain>
    </source>
</reference>
<keyword evidence="4" id="KW-1185">Reference proteome</keyword>
<dbReference type="Proteomes" id="UP000447434">
    <property type="component" value="Chromosome 5"/>
</dbReference>
<gene>
    <name evidence="3" type="ORF">Lalb_Chr05g0220511</name>
</gene>
<evidence type="ECO:0000313" key="3">
    <source>
        <dbReference type="EMBL" id="KAE9613731.1"/>
    </source>
</evidence>
<dbReference type="GO" id="GO:0005634">
    <property type="term" value="C:nucleus"/>
    <property type="evidence" value="ECO:0007669"/>
    <property type="project" value="UniProtKB-SubCell"/>
</dbReference>
<protein>
    <recommendedName>
        <fullName evidence="1">AT-hook motif nuclear-localized protein</fullName>
    </recommendedName>
</protein>
<feature type="region of interest" description="Disordered" evidence="2">
    <location>
        <begin position="35"/>
        <end position="119"/>
    </location>
</feature>
<dbReference type="PANTHER" id="PTHR31500:SF51">
    <property type="entry name" value="AT-HOOK MOTIF NUCLEAR-LOCALIZED PROTEIN 8"/>
    <property type="match status" value="1"/>
</dbReference>
<keyword evidence="1" id="KW-0238">DNA-binding</keyword>
<evidence type="ECO:0000313" key="4">
    <source>
        <dbReference type="Proteomes" id="UP000447434"/>
    </source>
</evidence>
<organism evidence="3 4">
    <name type="scientific">Lupinus albus</name>
    <name type="common">White lupine</name>
    <name type="synonym">Lupinus termis</name>
    <dbReference type="NCBI Taxonomy" id="3870"/>
    <lineage>
        <taxon>Eukaryota</taxon>
        <taxon>Viridiplantae</taxon>
        <taxon>Streptophyta</taxon>
        <taxon>Embryophyta</taxon>
        <taxon>Tracheophyta</taxon>
        <taxon>Spermatophyta</taxon>
        <taxon>Magnoliopsida</taxon>
        <taxon>eudicotyledons</taxon>
        <taxon>Gunneridae</taxon>
        <taxon>Pentapetalae</taxon>
        <taxon>rosids</taxon>
        <taxon>fabids</taxon>
        <taxon>Fabales</taxon>
        <taxon>Fabaceae</taxon>
        <taxon>Papilionoideae</taxon>
        <taxon>50 kb inversion clade</taxon>
        <taxon>genistoids sensu lato</taxon>
        <taxon>core genistoids</taxon>
        <taxon>Genisteae</taxon>
        <taxon>Lupinus</taxon>
    </lineage>
</organism>
<dbReference type="EMBL" id="WOCE01000005">
    <property type="protein sequence ID" value="KAE9613731.1"/>
    <property type="molecule type" value="Genomic_DNA"/>
</dbReference>
<comment type="subcellular location">
    <subcellularLocation>
        <location evidence="1">Nucleus</location>
    </subcellularLocation>
</comment>
<dbReference type="AlphaFoldDB" id="A0A6A4QIH7"/>
<dbReference type="PANTHER" id="PTHR31500">
    <property type="entry name" value="AT-HOOK MOTIF NUCLEAR-LOCALIZED PROTEIN 9"/>
    <property type="match status" value="1"/>
</dbReference>
<evidence type="ECO:0000256" key="2">
    <source>
        <dbReference type="SAM" id="MobiDB-lite"/>
    </source>
</evidence>
<dbReference type="InterPro" id="IPR039605">
    <property type="entry name" value="AHL"/>
</dbReference>
<feature type="compositionally biased region" description="Low complexity" evidence="2">
    <location>
        <begin position="38"/>
        <end position="55"/>
    </location>
</feature>
<accession>A0A6A4QIH7</accession>
<comment type="caution">
    <text evidence="3">The sequence shown here is derived from an EMBL/GenBank/DDBJ whole genome shotgun (WGS) entry which is preliminary data.</text>
</comment>
<comment type="function">
    <text evidence="1">Transcription factor that specifically binds AT-rich DNA sequences related to the nuclear matrix attachment regions (MARs).</text>
</comment>
<comment type="domain">
    <text evidence="1">The PPC domain mediates interactions between AHL proteins.</text>
</comment>
<dbReference type="GO" id="GO:0003680">
    <property type="term" value="F:minor groove of adenine-thymine-rich DNA binding"/>
    <property type="evidence" value="ECO:0007669"/>
    <property type="project" value="UniProtKB-UniRule"/>
</dbReference>
<evidence type="ECO:0000256" key="1">
    <source>
        <dbReference type="RuleBase" id="RU367031"/>
    </source>
</evidence>
<name>A0A6A4QIH7_LUPAL</name>
<sequence>MTGSDGRLLAGGVVGALIAASPVQIVVGSFIANKKESSSNAIESSRASSSVPTSSQMLTFGGSVTPTIPTPQGPSSESSDENDHSSFTGPGLYSNVTQPINNNMQMHHHPLWPDYNTHQ</sequence>
<feature type="compositionally biased region" description="Polar residues" evidence="2">
    <location>
        <begin position="94"/>
        <end position="105"/>
    </location>
</feature>
<keyword evidence="1" id="KW-0539">Nucleus</keyword>